<gene>
    <name evidence="2" type="ORF">Goshw_027503</name>
</gene>
<dbReference type="OrthoDB" id="1001935at2759"/>
<feature type="compositionally biased region" description="Basic and acidic residues" evidence="1">
    <location>
        <begin position="26"/>
        <end position="35"/>
    </location>
</feature>
<evidence type="ECO:0000256" key="1">
    <source>
        <dbReference type="SAM" id="MobiDB-lite"/>
    </source>
</evidence>
<comment type="caution">
    <text evidence="2">The sequence shown here is derived from an EMBL/GenBank/DDBJ whole genome shotgun (WGS) entry which is preliminary data.</text>
</comment>
<evidence type="ECO:0000313" key="2">
    <source>
        <dbReference type="EMBL" id="MBA0856378.1"/>
    </source>
</evidence>
<organism evidence="2 3">
    <name type="scientific">Gossypium schwendimanii</name>
    <name type="common">Cotton</name>
    <dbReference type="NCBI Taxonomy" id="34291"/>
    <lineage>
        <taxon>Eukaryota</taxon>
        <taxon>Viridiplantae</taxon>
        <taxon>Streptophyta</taxon>
        <taxon>Embryophyta</taxon>
        <taxon>Tracheophyta</taxon>
        <taxon>Spermatophyta</taxon>
        <taxon>Magnoliopsida</taxon>
        <taxon>eudicotyledons</taxon>
        <taxon>Gunneridae</taxon>
        <taxon>Pentapetalae</taxon>
        <taxon>rosids</taxon>
        <taxon>malvids</taxon>
        <taxon>Malvales</taxon>
        <taxon>Malvaceae</taxon>
        <taxon>Malvoideae</taxon>
        <taxon>Gossypium</taxon>
    </lineage>
</organism>
<proteinExistence type="predicted"/>
<feature type="non-terminal residue" evidence="2">
    <location>
        <position position="320"/>
    </location>
</feature>
<accession>A0A7J9LCD7</accession>
<dbReference type="PANTHER" id="PTHR31973:SF187">
    <property type="entry name" value="MUTATOR TRANSPOSASE MUDRA PROTEIN"/>
    <property type="match status" value="1"/>
</dbReference>
<dbReference type="EMBL" id="JABFAF010000005">
    <property type="protein sequence ID" value="MBA0856378.1"/>
    <property type="molecule type" value="Genomic_DNA"/>
</dbReference>
<keyword evidence="3" id="KW-1185">Reference proteome</keyword>
<feature type="compositionally biased region" description="Polar residues" evidence="1">
    <location>
        <begin position="36"/>
        <end position="48"/>
    </location>
</feature>
<evidence type="ECO:0000313" key="3">
    <source>
        <dbReference type="Proteomes" id="UP000593576"/>
    </source>
</evidence>
<sequence>IRVNLDGLNIDDIELGELFDSDDSERLNSAHESHSDGQNWSEFNSDNDMNNPKLEVGMRAKLREVELLEGYHKALYEKIYEYVGDGYRASCRKIIGLDGCFLKGYFGGYLMEVVKIDANNGIYPIAYAVGLVEAISMLFLNVEIRYCVKLLHANFKKAGFKIKELKYLLWKATRARNPRHFEDAMVELENTNQHTYNWLKGRNWFNSLGPTSHLGVILEVRGKPILTLMEKIRTKIMLLIVKKKEKAKKIKEILCPKIKKKLDVNIKDSIRPIRGPKQWESMSNMLPILFPTLRRPLGRPTKVRRKQPDEPQTTTKLTKK</sequence>
<dbReference type="PANTHER" id="PTHR31973">
    <property type="entry name" value="POLYPROTEIN, PUTATIVE-RELATED"/>
    <property type="match status" value="1"/>
</dbReference>
<feature type="region of interest" description="Disordered" evidence="1">
    <location>
        <begin position="26"/>
        <end position="48"/>
    </location>
</feature>
<dbReference type="AlphaFoldDB" id="A0A7J9LCD7"/>
<name>A0A7J9LCD7_GOSSC</name>
<feature type="region of interest" description="Disordered" evidence="1">
    <location>
        <begin position="297"/>
        <end position="320"/>
    </location>
</feature>
<reference evidence="2 3" key="1">
    <citation type="journal article" date="2019" name="Genome Biol. Evol.">
        <title>Insights into the evolution of the New World diploid cottons (Gossypium, subgenus Houzingenia) based on genome sequencing.</title>
        <authorList>
            <person name="Grover C.E."/>
            <person name="Arick M.A. 2nd"/>
            <person name="Thrash A."/>
            <person name="Conover J.L."/>
            <person name="Sanders W.S."/>
            <person name="Peterson D.G."/>
            <person name="Frelichowski J.E."/>
            <person name="Scheffler J.A."/>
            <person name="Scheffler B.E."/>
            <person name="Wendel J.F."/>
        </authorList>
    </citation>
    <scope>NUCLEOTIDE SEQUENCE [LARGE SCALE GENOMIC DNA]</scope>
    <source>
        <strain evidence="2">1</strain>
        <tissue evidence="2">Leaf</tissue>
    </source>
</reference>
<feature type="compositionally biased region" description="Polar residues" evidence="1">
    <location>
        <begin position="310"/>
        <end position="320"/>
    </location>
</feature>
<dbReference type="Proteomes" id="UP000593576">
    <property type="component" value="Unassembled WGS sequence"/>
</dbReference>
<protein>
    <submittedName>
        <fullName evidence="2">Uncharacterized protein</fullName>
    </submittedName>
</protein>